<comment type="similarity">
    <text evidence="1">Belongs to the four-carbon acid sugar kinase family.</text>
</comment>
<accession>A0AA46A652</accession>
<dbReference type="Pfam" id="PF07005">
    <property type="entry name" value="SBD_N"/>
    <property type="match status" value="1"/>
</dbReference>
<keyword evidence="12" id="KW-1185">Reference proteome</keyword>
<keyword evidence="2" id="KW-0808">Transferase</keyword>
<evidence type="ECO:0000313" key="10">
    <source>
        <dbReference type="EMBL" id="WCR02245.1"/>
    </source>
</evidence>
<dbReference type="Gene3D" id="3.40.50.10840">
    <property type="entry name" value="Putative sugar-binding, N-terminal domain"/>
    <property type="match status" value="1"/>
</dbReference>
<evidence type="ECO:0000259" key="7">
    <source>
        <dbReference type="Pfam" id="PF07005"/>
    </source>
</evidence>
<dbReference type="GO" id="GO:0005524">
    <property type="term" value="F:ATP binding"/>
    <property type="evidence" value="ECO:0007669"/>
    <property type="project" value="UniProtKB-KW"/>
</dbReference>
<dbReference type="Proteomes" id="UP001215549">
    <property type="component" value="Chromosome"/>
</dbReference>
<dbReference type="AlphaFoldDB" id="A0AA46A652"/>
<evidence type="ECO:0000256" key="3">
    <source>
        <dbReference type="ARBA" id="ARBA00022741"/>
    </source>
</evidence>
<dbReference type="Proteomes" id="UP000186216">
    <property type="component" value="Unassembled WGS sequence"/>
</dbReference>
<keyword evidence="4 10" id="KW-0418">Kinase</keyword>
<evidence type="ECO:0000313" key="12">
    <source>
        <dbReference type="Proteomes" id="UP001215549"/>
    </source>
</evidence>
<dbReference type="InterPro" id="IPR042213">
    <property type="entry name" value="NBD_C_sf"/>
</dbReference>
<evidence type="ECO:0000313" key="9">
    <source>
        <dbReference type="EMBL" id="SIS92580.1"/>
    </source>
</evidence>
<keyword evidence="3" id="KW-0547">Nucleotide-binding</keyword>
<evidence type="ECO:0000256" key="5">
    <source>
        <dbReference type="ARBA" id="ARBA00022840"/>
    </source>
</evidence>
<feature type="domain" description="Four-carbon acid sugar kinase nucleotide binding" evidence="8">
    <location>
        <begin position="256"/>
        <end position="401"/>
    </location>
</feature>
<evidence type="ECO:0000313" key="11">
    <source>
        <dbReference type="Proteomes" id="UP000186216"/>
    </source>
</evidence>
<reference evidence="10 12" key="2">
    <citation type="submission" date="2021-01" db="EMBL/GenBank/DDBJ databases">
        <title>Biogeographic distribution of Paracoccus.</title>
        <authorList>
            <person name="Hollensteiner J."/>
            <person name="Leineberger J."/>
            <person name="Brinkhoff T."/>
            <person name="Daniel R."/>
        </authorList>
    </citation>
    <scope>NUCLEOTIDE SEQUENCE [LARGE SCALE GENOMIC DNA]</scope>
    <source>
        <strain evidence="10 12">DSM 18447</strain>
    </source>
</reference>
<dbReference type="EMBL" id="CP067140">
    <property type="protein sequence ID" value="WCR02245.1"/>
    <property type="molecule type" value="Genomic_DNA"/>
</dbReference>
<organism evidence="9 11">
    <name type="scientific">Paracoccus saliphilus</name>
    <dbReference type="NCBI Taxonomy" id="405559"/>
    <lineage>
        <taxon>Bacteria</taxon>
        <taxon>Pseudomonadati</taxon>
        <taxon>Pseudomonadota</taxon>
        <taxon>Alphaproteobacteria</taxon>
        <taxon>Rhodobacterales</taxon>
        <taxon>Paracoccaceae</taxon>
        <taxon>Paracoccus</taxon>
    </lineage>
</organism>
<evidence type="ECO:0000256" key="1">
    <source>
        <dbReference type="ARBA" id="ARBA00005715"/>
    </source>
</evidence>
<dbReference type="InterPro" id="IPR031475">
    <property type="entry name" value="NBD_C"/>
</dbReference>
<dbReference type="EMBL" id="FTOU01000009">
    <property type="protein sequence ID" value="SIS92580.1"/>
    <property type="molecule type" value="Genomic_DNA"/>
</dbReference>
<dbReference type="Pfam" id="PF17042">
    <property type="entry name" value="NBD_C"/>
    <property type="match status" value="1"/>
</dbReference>
<evidence type="ECO:0000256" key="6">
    <source>
        <dbReference type="ARBA" id="ARBA00023277"/>
    </source>
</evidence>
<gene>
    <name evidence="10" type="ORF">JHX88_15285</name>
    <name evidence="9" type="ORF">SAMN05421772_1097</name>
</gene>
<keyword evidence="6" id="KW-0119">Carbohydrate metabolism</keyword>
<name>A0AA46A652_9RHOB</name>
<dbReference type="GO" id="GO:0016301">
    <property type="term" value="F:kinase activity"/>
    <property type="evidence" value="ECO:0007669"/>
    <property type="project" value="UniProtKB-KW"/>
</dbReference>
<dbReference type="SUPFAM" id="SSF142764">
    <property type="entry name" value="YgbK-like"/>
    <property type="match status" value="1"/>
</dbReference>
<dbReference type="Gene3D" id="3.40.980.20">
    <property type="entry name" value="Four-carbon acid sugar kinase, nucleotide binding domain"/>
    <property type="match status" value="1"/>
</dbReference>
<protein>
    <submittedName>
        <fullName evidence="10">Four-carbon acid sugar kinase family protein</fullName>
    </submittedName>
    <submittedName>
        <fullName evidence="9">Uncharacterized conserved protein YgbK, DUF1537 family</fullName>
    </submittedName>
</protein>
<evidence type="ECO:0000256" key="4">
    <source>
        <dbReference type="ARBA" id="ARBA00022777"/>
    </source>
</evidence>
<dbReference type="InterPro" id="IPR037051">
    <property type="entry name" value="4-carb_acid_sugar_kinase_N_sf"/>
</dbReference>
<proteinExistence type="inferred from homology"/>
<dbReference type="InterPro" id="IPR010737">
    <property type="entry name" value="4-carb_acid_sugar_kinase_N"/>
</dbReference>
<feature type="domain" description="Four-carbon acid sugar kinase N-terminal" evidence="7">
    <location>
        <begin position="5"/>
        <end position="231"/>
    </location>
</feature>
<evidence type="ECO:0000259" key="8">
    <source>
        <dbReference type="Pfam" id="PF17042"/>
    </source>
</evidence>
<sequence length="411" mass="44500">MRRPIVFLADDFTGASDSLASYARRGCKTRLLVDTDMDSVPHGLDAVGIATDLRSLKPERAITQIERIWPMIARLSPERLHYKVCSTFDSSPTIGSIGAIASELRARFRPDVMAVIGGQPSLGRYLCFGNLFARDGDGRVHRIDRHPVMSRHPVTPMTEIDLARHLAAQGLDDLDRVTFRELAHTVQMAERLRNGSVIFDVTSEQDQQLIGEALTLAGGRQLLIGASSVAEIIAGNIHPKECEGDATPPGSKRFLAFAGSRSPITAQQVRACAALDVVVVSPDRLADVGLVAECKDKLISGHPVLIALDPETDYTLSPDELADCSVKLIAAILDGTSVGYVCVAGGDTSSRICAGLGFHALEFEKVMERGVSMCVGRHRDAARDRMRLILKGGQMGGTKFFDNALDQVRRS</sequence>
<dbReference type="RefSeq" id="WP_076526635.1">
    <property type="nucleotide sequence ID" value="NZ_CP067140.1"/>
</dbReference>
<reference evidence="9 11" key="1">
    <citation type="submission" date="2017-01" db="EMBL/GenBank/DDBJ databases">
        <authorList>
            <person name="Varghese N."/>
            <person name="Submissions S."/>
        </authorList>
    </citation>
    <scope>NUCLEOTIDE SEQUENCE [LARGE SCALE GENOMIC DNA]</scope>
    <source>
        <strain evidence="9 11">DSM 18447</strain>
    </source>
</reference>
<evidence type="ECO:0000256" key="2">
    <source>
        <dbReference type="ARBA" id="ARBA00022679"/>
    </source>
</evidence>
<keyword evidence="5" id="KW-0067">ATP-binding</keyword>